<protein>
    <submittedName>
        <fullName evidence="1">Zinc finger dhhc domain containing protein</fullName>
    </submittedName>
</protein>
<evidence type="ECO:0000313" key="2">
    <source>
        <dbReference type="Proteomes" id="UP001056778"/>
    </source>
</evidence>
<keyword evidence="2" id="KW-1185">Reference proteome</keyword>
<sequence>MWSYYQTTITKNTNIPDKFKLSAKVYEELIHTEESLIQRLILEQFTKDLPNVNRTANGLVRFCEKCKLVKPDRAHHCSVCEACVLKMDHHCPWINNCIGFNNYKFFVLYLLYSLIYCLYISITTIKYVILYWHGGKFLILFLFFASLMFAISLISLFCYHCYLVLHNRTTLEALRAPVFPSGPNKEGFDLGKKNNFLEIFGNRPELWLLPVKTHLGNGYNFPRKIIDEDSEYLLRSIVYDGDGESEGMSNDSYTY</sequence>
<organism evidence="1 2">
    <name type="scientific">Holotrichia oblita</name>
    <name type="common">Chafer beetle</name>
    <dbReference type="NCBI Taxonomy" id="644536"/>
    <lineage>
        <taxon>Eukaryota</taxon>
        <taxon>Metazoa</taxon>
        <taxon>Ecdysozoa</taxon>
        <taxon>Arthropoda</taxon>
        <taxon>Hexapoda</taxon>
        <taxon>Insecta</taxon>
        <taxon>Pterygota</taxon>
        <taxon>Neoptera</taxon>
        <taxon>Endopterygota</taxon>
        <taxon>Coleoptera</taxon>
        <taxon>Polyphaga</taxon>
        <taxon>Scarabaeiformia</taxon>
        <taxon>Scarabaeidae</taxon>
        <taxon>Melolonthinae</taxon>
        <taxon>Holotrichia</taxon>
    </lineage>
</organism>
<gene>
    <name evidence="1" type="ORF">MML48_4g00001386</name>
</gene>
<dbReference type="Proteomes" id="UP001056778">
    <property type="component" value="Chromosome 4"/>
</dbReference>
<proteinExistence type="predicted"/>
<dbReference type="EMBL" id="CM043018">
    <property type="protein sequence ID" value="KAI4463932.1"/>
    <property type="molecule type" value="Genomic_DNA"/>
</dbReference>
<name>A0ACB9TAW6_HOLOL</name>
<comment type="caution">
    <text evidence="1">The sequence shown here is derived from an EMBL/GenBank/DDBJ whole genome shotgun (WGS) entry which is preliminary data.</text>
</comment>
<evidence type="ECO:0000313" key="1">
    <source>
        <dbReference type="EMBL" id="KAI4463932.1"/>
    </source>
</evidence>
<accession>A0ACB9TAW6</accession>
<reference evidence="1" key="1">
    <citation type="submission" date="2022-04" db="EMBL/GenBank/DDBJ databases">
        <title>Chromosome-scale genome assembly of Holotrichia oblita Faldermann.</title>
        <authorList>
            <person name="Rongchong L."/>
        </authorList>
    </citation>
    <scope>NUCLEOTIDE SEQUENCE</scope>
    <source>
        <strain evidence="1">81SQS9</strain>
    </source>
</reference>